<dbReference type="PANTHER" id="PTHR19443:SF16">
    <property type="entry name" value="HEXOKINASE TYPE 1-RELATED"/>
    <property type="match status" value="1"/>
</dbReference>
<comment type="similarity">
    <text evidence="3 11">Belongs to the hexokinase family.</text>
</comment>
<comment type="pathway">
    <text evidence="1">Carbohydrate degradation; glycolysis; D-glyceraldehyde 3-phosphate and glycerone phosphate from D-glucose: step 1/4.</text>
</comment>
<accession>A0A8T2RWN8</accession>
<dbReference type="CDD" id="cd24020">
    <property type="entry name" value="ASKHA_NBD_HK_plant"/>
    <property type="match status" value="1"/>
</dbReference>
<dbReference type="EMBL" id="CM035428">
    <property type="protein sequence ID" value="KAH7300999.1"/>
    <property type="molecule type" value="Genomic_DNA"/>
</dbReference>
<evidence type="ECO:0000256" key="9">
    <source>
        <dbReference type="ARBA" id="ARBA00044613"/>
    </source>
</evidence>
<dbReference type="GO" id="GO:0004340">
    <property type="term" value="F:glucokinase activity"/>
    <property type="evidence" value="ECO:0007669"/>
    <property type="project" value="TreeGrafter"/>
</dbReference>
<evidence type="ECO:0000259" key="12">
    <source>
        <dbReference type="Pfam" id="PF00349"/>
    </source>
</evidence>
<dbReference type="FunFam" id="3.30.420.40:FF:000034">
    <property type="entry name" value="Phosphotransferase"/>
    <property type="match status" value="1"/>
</dbReference>
<dbReference type="PANTHER" id="PTHR19443">
    <property type="entry name" value="HEXOKINASE"/>
    <property type="match status" value="1"/>
</dbReference>
<keyword evidence="8 11" id="KW-0324">Glycolysis</keyword>
<evidence type="ECO:0000256" key="8">
    <source>
        <dbReference type="ARBA" id="ARBA00023152"/>
    </source>
</evidence>
<dbReference type="GO" id="GO:0001678">
    <property type="term" value="P:intracellular glucose homeostasis"/>
    <property type="evidence" value="ECO:0007669"/>
    <property type="project" value="InterPro"/>
</dbReference>
<dbReference type="EC" id="2.7.1.-" evidence="11"/>
<comment type="pathway">
    <text evidence="2">Carbohydrate metabolism; hexose metabolism.</text>
</comment>
<dbReference type="InterPro" id="IPR001312">
    <property type="entry name" value="Hexokinase"/>
</dbReference>
<evidence type="ECO:0000256" key="2">
    <source>
        <dbReference type="ARBA" id="ARBA00005028"/>
    </source>
</evidence>
<dbReference type="Pfam" id="PF03727">
    <property type="entry name" value="Hexokinase_2"/>
    <property type="match status" value="1"/>
</dbReference>
<dbReference type="GO" id="GO:0008865">
    <property type="term" value="F:fructokinase activity"/>
    <property type="evidence" value="ECO:0007669"/>
    <property type="project" value="TreeGrafter"/>
</dbReference>
<evidence type="ECO:0000256" key="6">
    <source>
        <dbReference type="ARBA" id="ARBA00022777"/>
    </source>
</evidence>
<dbReference type="Gene3D" id="3.30.420.40">
    <property type="match status" value="1"/>
</dbReference>
<dbReference type="OrthoDB" id="419537at2759"/>
<dbReference type="InterPro" id="IPR043129">
    <property type="entry name" value="ATPase_NBD"/>
</dbReference>
<dbReference type="Pfam" id="PF00349">
    <property type="entry name" value="Hexokinase_1"/>
    <property type="match status" value="1"/>
</dbReference>
<evidence type="ECO:0000313" key="14">
    <source>
        <dbReference type="EMBL" id="KAH7300999.1"/>
    </source>
</evidence>
<dbReference type="PROSITE" id="PS00378">
    <property type="entry name" value="HEXOKINASE_1"/>
    <property type="match status" value="1"/>
</dbReference>
<dbReference type="GO" id="GO:0006096">
    <property type="term" value="P:glycolytic process"/>
    <property type="evidence" value="ECO:0007669"/>
    <property type="project" value="UniProtKB-KW"/>
</dbReference>
<comment type="catalytic activity">
    <reaction evidence="9">
        <text>a D-hexose + ATP = a D-hexose 6-phosphate + ADP + H(+)</text>
        <dbReference type="Rhea" id="RHEA:22740"/>
        <dbReference type="ChEBI" id="CHEBI:4194"/>
        <dbReference type="ChEBI" id="CHEBI:15378"/>
        <dbReference type="ChEBI" id="CHEBI:30616"/>
        <dbReference type="ChEBI" id="CHEBI:229467"/>
        <dbReference type="ChEBI" id="CHEBI:456216"/>
        <dbReference type="EC" id="2.7.1.1"/>
    </reaction>
    <physiologicalReaction direction="left-to-right" evidence="9">
        <dbReference type="Rhea" id="RHEA:22741"/>
    </physiologicalReaction>
</comment>
<evidence type="ECO:0000256" key="11">
    <source>
        <dbReference type="RuleBase" id="RU362007"/>
    </source>
</evidence>
<dbReference type="AlphaFoldDB" id="A0A8T2RWN8"/>
<evidence type="ECO:0000313" key="15">
    <source>
        <dbReference type="Proteomes" id="UP000825935"/>
    </source>
</evidence>
<sequence length="561" mass="61274">MTFAMLRASFTSLNSVQQWGFGSVSPAHATQLMHANVQPHVLDMRMIESVNNSIRHLSPTEIRSKMKRRSLRRVSIKPSSGVANDMHSGSDWDKAEFVLEELRRQCDTPADLLYRLVEDMVEEMKAGLAKEGGSKDYKMILTYVDKLPSGKERGHFYALDLGGTNFRVLRVSFGQDGSTPVFQEVSIPQEIMLGQHEELFDYIAGKLAEFVSKEDSSYHPRPGCKRELGFTFSFPIKQTSIDSGELIKWTKGFAVEGTAGKDVVQALNEAMERRGLDMVVTALVNDTVGTLAVASLAASKADAGDEVMISVILGTGTNACYVESIDAIPKWKGPKPSSGNMIISMEWGGFSSSLLPRTQYDEALDAVSVNPGEQIFEKLLSGMYLGDIVRRVLLRLAEEAALFGPSVPPNLLIPCILGTPHVSCMHQDKSSDLQEVGRILSNVLGIHETSLELRKLVVEVCSIIAKRAARLAGAGIVGILRKIGRDRSKHDGSSSHRTVVAMDGGLYEHYPLFRAEMKAAVVELLGSEVAENVLIELSKDGSGIGAALLAAAHSKYSRYGW</sequence>
<evidence type="ECO:0000256" key="1">
    <source>
        <dbReference type="ARBA" id="ARBA00004888"/>
    </source>
</evidence>
<evidence type="ECO:0000256" key="7">
    <source>
        <dbReference type="ARBA" id="ARBA00022840"/>
    </source>
</evidence>
<dbReference type="InterPro" id="IPR022673">
    <property type="entry name" value="Hexokinase_C"/>
</dbReference>
<dbReference type="SUPFAM" id="SSF53067">
    <property type="entry name" value="Actin-like ATPase domain"/>
    <property type="match status" value="2"/>
</dbReference>
<keyword evidence="7 11" id="KW-0067">ATP-binding</keyword>
<dbReference type="PRINTS" id="PR00475">
    <property type="entry name" value="HEXOKINASE"/>
</dbReference>
<dbReference type="PROSITE" id="PS51748">
    <property type="entry name" value="HEXOKINASE_2"/>
    <property type="match status" value="1"/>
</dbReference>
<dbReference type="GO" id="GO:0006006">
    <property type="term" value="P:glucose metabolic process"/>
    <property type="evidence" value="ECO:0007669"/>
    <property type="project" value="TreeGrafter"/>
</dbReference>
<protein>
    <recommendedName>
        <fullName evidence="11">Phosphotransferase</fullName>
        <ecNumber evidence="11">2.7.1.-</ecNumber>
    </recommendedName>
</protein>
<reference evidence="14 15" key="1">
    <citation type="submission" date="2021-08" db="EMBL/GenBank/DDBJ databases">
        <title>WGS assembly of Ceratopteris richardii.</title>
        <authorList>
            <person name="Marchant D.B."/>
            <person name="Chen G."/>
            <person name="Jenkins J."/>
            <person name="Shu S."/>
            <person name="Leebens-Mack J."/>
            <person name="Grimwood J."/>
            <person name="Schmutz J."/>
            <person name="Soltis P."/>
            <person name="Soltis D."/>
            <person name="Chen Z.-H."/>
        </authorList>
    </citation>
    <scope>NUCLEOTIDE SEQUENCE [LARGE SCALE GENOMIC DNA]</scope>
    <source>
        <strain evidence="14">Whitten #5841</strain>
        <tissue evidence="14">Leaf</tissue>
    </source>
</reference>
<keyword evidence="15" id="KW-1185">Reference proteome</keyword>
<dbReference type="GO" id="GO:0005536">
    <property type="term" value="F:D-glucose binding"/>
    <property type="evidence" value="ECO:0007669"/>
    <property type="project" value="InterPro"/>
</dbReference>
<feature type="domain" description="Hexokinase N-terminal" evidence="12">
    <location>
        <begin position="99"/>
        <end position="293"/>
    </location>
</feature>
<feature type="domain" description="Hexokinase C-terminal" evidence="13">
    <location>
        <begin position="309"/>
        <end position="551"/>
    </location>
</feature>
<dbReference type="InterPro" id="IPR022672">
    <property type="entry name" value="Hexokinase_N"/>
</dbReference>
<dbReference type="Gene3D" id="3.40.367.20">
    <property type="match status" value="1"/>
</dbReference>
<evidence type="ECO:0000256" key="10">
    <source>
        <dbReference type="ARBA" id="ARBA00047905"/>
    </source>
</evidence>
<name>A0A8T2RWN8_CERRI</name>
<dbReference type="Proteomes" id="UP000825935">
    <property type="component" value="Chromosome 23"/>
</dbReference>
<keyword evidence="6 11" id="KW-0418">Kinase</keyword>
<organism evidence="14 15">
    <name type="scientific">Ceratopteris richardii</name>
    <name type="common">Triangle waterfern</name>
    <dbReference type="NCBI Taxonomy" id="49495"/>
    <lineage>
        <taxon>Eukaryota</taxon>
        <taxon>Viridiplantae</taxon>
        <taxon>Streptophyta</taxon>
        <taxon>Embryophyta</taxon>
        <taxon>Tracheophyta</taxon>
        <taxon>Polypodiopsida</taxon>
        <taxon>Polypodiidae</taxon>
        <taxon>Polypodiales</taxon>
        <taxon>Pteridineae</taxon>
        <taxon>Pteridaceae</taxon>
        <taxon>Parkerioideae</taxon>
        <taxon>Ceratopteris</taxon>
    </lineage>
</organism>
<evidence type="ECO:0000259" key="13">
    <source>
        <dbReference type="Pfam" id="PF03727"/>
    </source>
</evidence>
<dbReference type="GO" id="GO:0005829">
    <property type="term" value="C:cytosol"/>
    <property type="evidence" value="ECO:0007669"/>
    <property type="project" value="TreeGrafter"/>
</dbReference>
<comment type="caution">
    <text evidence="14">The sequence shown here is derived from an EMBL/GenBank/DDBJ whole genome shotgun (WGS) entry which is preliminary data.</text>
</comment>
<keyword evidence="5 11" id="KW-0547">Nucleotide-binding</keyword>
<proteinExistence type="inferred from homology"/>
<dbReference type="GO" id="GO:0005524">
    <property type="term" value="F:ATP binding"/>
    <property type="evidence" value="ECO:0007669"/>
    <property type="project" value="UniProtKB-UniRule"/>
</dbReference>
<gene>
    <name evidence="14" type="ORF">KP509_23G007200</name>
</gene>
<evidence type="ECO:0000256" key="4">
    <source>
        <dbReference type="ARBA" id="ARBA00022679"/>
    </source>
</evidence>
<dbReference type="InterPro" id="IPR019807">
    <property type="entry name" value="Hexokinase_BS"/>
</dbReference>
<evidence type="ECO:0000256" key="3">
    <source>
        <dbReference type="ARBA" id="ARBA00009225"/>
    </source>
</evidence>
<dbReference type="OMA" id="MEHIIVE"/>
<dbReference type="FunFam" id="3.40.367.20:FF:000003">
    <property type="entry name" value="Phosphotransferase"/>
    <property type="match status" value="1"/>
</dbReference>
<evidence type="ECO:0000256" key="5">
    <source>
        <dbReference type="ARBA" id="ARBA00022741"/>
    </source>
</evidence>
<comment type="catalytic activity">
    <reaction evidence="10">
        <text>D-fructose + ATP = D-fructose 6-phosphate + ADP + H(+)</text>
        <dbReference type="Rhea" id="RHEA:16125"/>
        <dbReference type="ChEBI" id="CHEBI:15378"/>
        <dbReference type="ChEBI" id="CHEBI:30616"/>
        <dbReference type="ChEBI" id="CHEBI:37721"/>
        <dbReference type="ChEBI" id="CHEBI:61527"/>
        <dbReference type="ChEBI" id="CHEBI:456216"/>
        <dbReference type="EC" id="2.7.1.1"/>
    </reaction>
    <physiologicalReaction direction="left-to-right" evidence="10">
        <dbReference type="Rhea" id="RHEA:16126"/>
    </physiologicalReaction>
</comment>
<keyword evidence="4 11" id="KW-0808">Transferase</keyword>
<dbReference type="GO" id="GO:0005739">
    <property type="term" value="C:mitochondrion"/>
    <property type="evidence" value="ECO:0007669"/>
    <property type="project" value="TreeGrafter"/>
</dbReference>